<keyword evidence="2" id="KW-1185">Reference proteome</keyword>
<dbReference type="EMBL" id="KV748720">
    <property type="protein sequence ID" value="OCL13456.1"/>
    <property type="molecule type" value="Genomic_DNA"/>
</dbReference>
<name>A0A8E2FA95_9PEZI</name>
<accession>A0A8E2FA95</accession>
<sequence length="176" mass="19408">MKSRNEAKKGGLCKAAFSKREVQGAKVKTKRKAKALNSKMEVKEKSRGWLGASGRRRAKTDRRFTLFWKLPLQSSLAAISYFPANHHSGRDASQPFMTLTTVNGPAALPELRRCDSTRPQQGEAACVGRQGVFLHRRLFLLLQVNSNTPPAERLSGATRLDRAMWAACGQCPGARG</sequence>
<proteinExistence type="predicted"/>
<reference evidence="1 2" key="1">
    <citation type="journal article" date="2016" name="Nat. Commun.">
        <title>Ectomycorrhizal ecology is imprinted in the genome of the dominant symbiotic fungus Cenococcum geophilum.</title>
        <authorList>
            <consortium name="DOE Joint Genome Institute"/>
            <person name="Peter M."/>
            <person name="Kohler A."/>
            <person name="Ohm R.A."/>
            <person name="Kuo A."/>
            <person name="Krutzmann J."/>
            <person name="Morin E."/>
            <person name="Arend M."/>
            <person name="Barry K.W."/>
            <person name="Binder M."/>
            <person name="Choi C."/>
            <person name="Clum A."/>
            <person name="Copeland A."/>
            <person name="Grisel N."/>
            <person name="Haridas S."/>
            <person name="Kipfer T."/>
            <person name="LaButti K."/>
            <person name="Lindquist E."/>
            <person name="Lipzen A."/>
            <person name="Maire R."/>
            <person name="Meier B."/>
            <person name="Mihaltcheva S."/>
            <person name="Molinier V."/>
            <person name="Murat C."/>
            <person name="Poggeler S."/>
            <person name="Quandt C.A."/>
            <person name="Sperisen C."/>
            <person name="Tritt A."/>
            <person name="Tisserant E."/>
            <person name="Crous P.W."/>
            <person name="Henrissat B."/>
            <person name="Nehls U."/>
            <person name="Egli S."/>
            <person name="Spatafora J.W."/>
            <person name="Grigoriev I.V."/>
            <person name="Martin F.M."/>
        </authorList>
    </citation>
    <scope>NUCLEOTIDE SEQUENCE [LARGE SCALE GENOMIC DNA]</scope>
    <source>
        <strain evidence="1 2">CBS 207.34</strain>
    </source>
</reference>
<organism evidence="1 2">
    <name type="scientific">Glonium stellatum</name>
    <dbReference type="NCBI Taxonomy" id="574774"/>
    <lineage>
        <taxon>Eukaryota</taxon>
        <taxon>Fungi</taxon>
        <taxon>Dikarya</taxon>
        <taxon>Ascomycota</taxon>
        <taxon>Pezizomycotina</taxon>
        <taxon>Dothideomycetes</taxon>
        <taxon>Pleosporomycetidae</taxon>
        <taxon>Gloniales</taxon>
        <taxon>Gloniaceae</taxon>
        <taxon>Glonium</taxon>
    </lineage>
</organism>
<evidence type="ECO:0000313" key="2">
    <source>
        <dbReference type="Proteomes" id="UP000250140"/>
    </source>
</evidence>
<dbReference type="AlphaFoldDB" id="A0A8E2FA95"/>
<evidence type="ECO:0000313" key="1">
    <source>
        <dbReference type="EMBL" id="OCL13456.1"/>
    </source>
</evidence>
<gene>
    <name evidence="1" type="ORF">AOQ84DRAFT_108479</name>
</gene>
<protein>
    <submittedName>
        <fullName evidence="1">Uncharacterized protein</fullName>
    </submittedName>
</protein>
<dbReference type="Proteomes" id="UP000250140">
    <property type="component" value="Unassembled WGS sequence"/>
</dbReference>